<dbReference type="Pfam" id="PF19500">
    <property type="entry name" value="DUF6035"/>
    <property type="match status" value="1"/>
</dbReference>
<evidence type="ECO:0000313" key="5">
    <source>
        <dbReference type="Proteomes" id="UP000192333"/>
    </source>
</evidence>
<name>A0A1W2H7A3_9BACT</name>
<dbReference type="EMBL" id="LT838813">
    <property type="protein sequence ID" value="SMD44811.1"/>
    <property type="molecule type" value="Genomic_DNA"/>
</dbReference>
<dbReference type="InterPro" id="IPR057152">
    <property type="entry name" value="DUF7830"/>
</dbReference>
<dbReference type="Proteomes" id="UP000192333">
    <property type="component" value="Chromosome I"/>
</dbReference>
<gene>
    <name evidence="4" type="ORF">SAMN00777080_3445</name>
</gene>
<dbReference type="OrthoDB" id="1305560at2"/>
<evidence type="ECO:0000259" key="2">
    <source>
        <dbReference type="Pfam" id="PF25167"/>
    </source>
</evidence>
<evidence type="ECO:0000259" key="1">
    <source>
        <dbReference type="Pfam" id="PF19500"/>
    </source>
</evidence>
<dbReference type="AlphaFoldDB" id="A0A1W2H7A3"/>
<dbReference type="Pfam" id="PF25167">
    <property type="entry name" value="DUF7829"/>
    <property type="match status" value="1"/>
</dbReference>
<organism evidence="4 5">
    <name type="scientific">Aquiflexum balticum DSM 16537</name>
    <dbReference type="NCBI Taxonomy" id="758820"/>
    <lineage>
        <taxon>Bacteria</taxon>
        <taxon>Pseudomonadati</taxon>
        <taxon>Bacteroidota</taxon>
        <taxon>Cytophagia</taxon>
        <taxon>Cytophagales</taxon>
        <taxon>Cyclobacteriaceae</taxon>
        <taxon>Aquiflexum</taxon>
    </lineage>
</organism>
<sequence>MRYNKINIVRVKESKTIIDVKEQFKERKDFFSFREKAYEEKLEFECLQCGQKISISKSSRNNLYFKHNPNTTACLLKDSRFSESDWEIYKKIVYSKESDRHKFLKEAIGNKLQRVAGIDLNKLWIDDRYLIIDGEKRRPDVYCEFRDRKIVFEIQLSDLSPRYMIERNSFYEKHGIYLIWILDNFNYLNQSNSHLNIKYLSGHQNFFVFNESSSEFKLDCRFKKNYIFEKKEVRCKWQTATIGLESLIFEENHKEVYYYHYENGKKSKDEYLKRLNAKKQKSIVESKMIQEKAWKISRVEEFIKNLKFYYKHRIADYSHFRAYLENSEKGELQIINERIGYEKSPNKLFLFLETTKNKNYQFLSFILDVIQIKMDINLKNDKGKTIFEIIVSDLEFSLEQLLSMVKSLLHRGYILQESDFKAWTERGFEQKDSGWYYLFEKFTGGQHLDVIEKVFEMRHGNVVLMIESVKRNIFIHSNYGSPSEIRNWVAFANNAIEYYAEYWEFIELAFQHYGNWEEIVNSDLLNKQSLNNKMERYQKNKPKIAVEFVEVFFELYEEVYNTSPDLKNSHSYYLIDWGFYSE</sequence>
<dbReference type="RefSeq" id="WP_084121596.1">
    <property type="nucleotide sequence ID" value="NZ_LT838813.1"/>
</dbReference>
<feature type="domain" description="DUF7830" evidence="3">
    <location>
        <begin position="16"/>
        <end position="79"/>
    </location>
</feature>
<keyword evidence="5" id="KW-1185">Reference proteome</keyword>
<reference evidence="5" key="1">
    <citation type="submission" date="2017-04" db="EMBL/GenBank/DDBJ databases">
        <authorList>
            <person name="Varghese N."/>
            <person name="Submissions S."/>
        </authorList>
    </citation>
    <scope>NUCLEOTIDE SEQUENCE [LARGE SCALE GENOMIC DNA]</scope>
    <source>
        <strain evidence="5">DSM 16537</strain>
    </source>
</reference>
<accession>A0A1W2H7A3</accession>
<dbReference type="InterPro" id="IPR046099">
    <property type="entry name" value="DUF6035"/>
</dbReference>
<evidence type="ECO:0000313" key="4">
    <source>
        <dbReference type="EMBL" id="SMD44811.1"/>
    </source>
</evidence>
<dbReference type="InterPro" id="IPR057151">
    <property type="entry name" value="DUF7829"/>
</dbReference>
<feature type="domain" description="DUF6035" evidence="1">
    <location>
        <begin position="87"/>
        <end position="261"/>
    </location>
</feature>
<proteinExistence type="predicted"/>
<protein>
    <submittedName>
        <fullName evidence="4">Competence protein CoiA-like family protein</fullName>
    </submittedName>
</protein>
<evidence type="ECO:0000259" key="3">
    <source>
        <dbReference type="Pfam" id="PF25169"/>
    </source>
</evidence>
<feature type="domain" description="DUF7829" evidence="2">
    <location>
        <begin position="329"/>
        <end position="558"/>
    </location>
</feature>
<dbReference type="Pfam" id="PF25169">
    <property type="entry name" value="DUF7830"/>
    <property type="match status" value="1"/>
</dbReference>